<evidence type="ECO:0000313" key="4">
    <source>
        <dbReference type="JaponicusDB" id="SJAG_00545"/>
    </source>
</evidence>
<dbReference type="InterPro" id="IPR035503">
    <property type="entry name" value="IOC4-like_PWWP"/>
</dbReference>
<dbReference type="SMART" id="SM00293">
    <property type="entry name" value="PWWP"/>
    <property type="match status" value="1"/>
</dbReference>
<feature type="compositionally biased region" description="Basic residues" evidence="1">
    <location>
        <begin position="1"/>
        <end position="10"/>
    </location>
</feature>
<feature type="compositionally biased region" description="Basic and acidic residues" evidence="1">
    <location>
        <begin position="11"/>
        <end position="24"/>
    </location>
</feature>
<gene>
    <name evidence="4" type="primary">pdp1</name>
    <name evidence="3" type="ORF">SJAG_00545</name>
</gene>
<dbReference type="eggNOG" id="ENOG502S12V">
    <property type="taxonomic scope" value="Eukaryota"/>
</dbReference>
<organism evidence="3 5">
    <name type="scientific">Schizosaccharomyces japonicus (strain yFS275 / FY16936)</name>
    <name type="common">Fission yeast</name>
    <dbReference type="NCBI Taxonomy" id="402676"/>
    <lineage>
        <taxon>Eukaryota</taxon>
        <taxon>Fungi</taxon>
        <taxon>Dikarya</taxon>
        <taxon>Ascomycota</taxon>
        <taxon>Taphrinomycotina</taxon>
        <taxon>Schizosaccharomycetes</taxon>
        <taxon>Schizosaccharomycetales</taxon>
        <taxon>Schizosaccharomycetaceae</taxon>
        <taxon>Schizosaccharomyces</taxon>
    </lineage>
</organism>
<feature type="compositionally biased region" description="Basic and acidic residues" evidence="1">
    <location>
        <begin position="233"/>
        <end position="242"/>
    </location>
</feature>
<keyword evidence="5" id="KW-1185">Reference proteome</keyword>
<dbReference type="AlphaFoldDB" id="B6JVY0"/>
<dbReference type="OMA" id="WEQPHRL"/>
<dbReference type="OrthoDB" id="9975114at2759"/>
<dbReference type="SUPFAM" id="SSF63748">
    <property type="entry name" value="Tudor/PWWP/MBT"/>
    <property type="match status" value="1"/>
</dbReference>
<dbReference type="PROSITE" id="PS50812">
    <property type="entry name" value="PWWP"/>
    <property type="match status" value="1"/>
</dbReference>
<dbReference type="InterPro" id="IPR000313">
    <property type="entry name" value="PWWP_dom"/>
</dbReference>
<evidence type="ECO:0000313" key="3">
    <source>
        <dbReference type="EMBL" id="EEB05531.2"/>
    </source>
</evidence>
<feature type="region of interest" description="Disordered" evidence="1">
    <location>
        <begin position="466"/>
        <end position="514"/>
    </location>
</feature>
<dbReference type="Proteomes" id="UP000001744">
    <property type="component" value="Unassembled WGS sequence"/>
</dbReference>
<evidence type="ECO:0000313" key="5">
    <source>
        <dbReference type="Proteomes" id="UP000001744"/>
    </source>
</evidence>
<accession>B6JVY0</accession>
<feature type="compositionally biased region" description="Acidic residues" evidence="1">
    <location>
        <begin position="156"/>
        <end position="187"/>
    </location>
</feature>
<feature type="region of interest" description="Disordered" evidence="1">
    <location>
        <begin position="1"/>
        <end position="48"/>
    </location>
</feature>
<dbReference type="JaponicusDB" id="SJAG_00545">
    <property type="gene designation" value="pdp1"/>
</dbReference>
<dbReference type="STRING" id="402676.B6JVY0"/>
<proteinExistence type="predicted"/>
<dbReference type="Gene3D" id="2.30.30.140">
    <property type="match status" value="1"/>
</dbReference>
<feature type="compositionally biased region" description="Basic residues" evidence="1">
    <location>
        <begin position="475"/>
        <end position="485"/>
    </location>
</feature>
<evidence type="ECO:0000259" key="2">
    <source>
        <dbReference type="PROSITE" id="PS50812"/>
    </source>
</evidence>
<evidence type="ECO:0000256" key="1">
    <source>
        <dbReference type="SAM" id="MobiDB-lite"/>
    </source>
</evidence>
<feature type="compositionally biased region" description="Basic and acidic residues" evidence="1">
    <location>
        <begin position="193"/>
        <end position="214"/>
    </location>
</feature>
<feature type="domain" description="PWWP" evidence="2">
    <location>
        <begin position="55"/>
        <end position="116"/>
    </location>
</feature>
<dbReference type="HOGENOM" id="CLU_530140_0_0_1"/>
<dbReference type="Pfam" id="PF00855">
    <property type="entry name" value="PWWP"/>
    <property type="match status" value="1"/>
</dbReference>
<reference evidence="3 5" key="1">
    <citation type="journal article" date="2011" name="Science">
        <title>Comparative functional genomics of the fission yeasts.</title>
        <authorList>
            <person name="Rhind N."/>
            <person name="Chen Z."/>
            <person name="Yassour M."/>
            <person name="Thompson D.A."/>
            <person name="Haas B.J."/>
            <person name="Habib N."/>
            <person name="Wapinski I."/>
            <person name="Roy S."/>
            <person name="Lin M.F."/>
            <person name="Heiman D.I."/>
            <person name="Young S.K."/>
            <person name="Furuya K."/>
            <person name="Guo Y."/>
            <person name="Pidoux A."/>
            <person name="Chen H.M."/>
            <person name="Robbertse B."/>
            <person name="Goldberg J.M."/>
            <person name="Aoki K."/>
            <person name="Bayne E.H."/>
            <person name="Berlin A.M."/>
            <person name="Desjardins C.A."/>
            <person name="Dobbs E."/>
            <person name="Dukaj L."/>
            <person name="Fan L."/>
            <person name="FitzGerald M.G."/>
            <person name="French C."/>
            <person name="Gujja S."/>
            <person name="Hansen K."/>
            <person name="Keifenheim D."/>
            <person name="Levin J.Z."/>
            <person name="Mosher R.A."/>
            <person name="Mueller C.A."/>
            <person name="Pfiffner J."/>
            <person name="Priest M."/>
            <person name="Russ C."/>
            <person name="Smialowska A."/>
            <person name="Swoboda P."/>
            <person name="Sykes S.M."/>
            <person name="Vaughn M."/>
            <person name="Vengrova S."/>
            <person name="Yoder R."/>
            <person name="Zeng Q."/>
            <person name="Allshire R."/>
            <person name="Baulcombe D."/>
            <person name="Birren B.W."/>
            <person name="Brown W."/>
            <person name="Ekwall K."/>
            <person name="Kellis M."/>
            <person name="Leatherwood J."/>
            <person name="Levin H."/>
            <person name="Margalit H."/>
            <person name="Martienssen R."/>
            <person name="Nieduszynski C.A."/>
            <person name="Spatafora J.W."/>
            <person name="Friedman N."/>
            <person name="Dalgaard J.Z."/>
            <person name="Baumann P."/>
            <person name="Niki H."/>
            <person name="Regev A."/>
            <person name="Nusbaum C."/>
        </authorList>
    </citation>
    <scope>NUCLEOTIDE SEQUENCE [LARGE SCALE GENOMIC DNA]</scope>
    <source>
        <strain evidence="5">yFS275 / FY16936</strain>
    </source>
</reference>
<dbReference type="GeneID" id="7051243"/>
<feature type="region of interest" description="Disordered" evidence="1">
    <location>
        <begin position="147"/>
        <end position="327"/>
    </location>
</feature>
<sequence>MRKSTRTYSSRRRETRLSSSKNDDQLEEETQKQPLKKTKSVKETRGETAKRSFPLGSVVLAKMDSYPWWPGMIISEEYLPKNMSKKPRGACLPVQFFPDNDCGWVKLSALQNLTPEMVSEALGNKRKLLEGLRPAKLQKQLVQGYEVALDPPRFDESDESVDDMDEEDEEDENEVKDEDVSSMDEFSESSVSETKESSVDETEGRQSKRLRDASTHISPPHKQTTKDTAPTKTTEDAPEPKLRSSKRLRGHAMPSMAEPSSSDEDDLLESSENTVYDEERDDDSDASSVTSMESIESLSEMYDEAEPSNSAANAEDTDVPKVARRSRRRFVKKKPHSIYQPRNKQAMTKEELAEFPKRHASVISELLADHTREQRILFLRHKLQNCFLRPLHEPTMAEVINCRLYLAALSEFPGMNWDLIQATKIAKVLSRILQLETIPFDEKDIIRNKCSHLLNTQWISLLSESRNKSPTATKTRTRTKSKRSRNPQNKFEVSIGPIETTLDAKSNGNSSSTT</sequence>
<dbReference type="RefSeq" id="XP_002171824.2">
    <property type="nucleotide sequence ID" value="XM_002171788.2"/>
</dbReference>
<protein>
    <submittedName>
        <fullName evidence="3">PWWP domain-containing protein Pdp1</fullName>
    </submittedName>
</protein>
<name>B6JVY0_SCHJY</name>
<dbReference type="VEuPathDB" id="FungiDB:SJAG_00545"/>
<feature type="compositionally biased region" description="Polar residues" evidence="1">
    <location>
        <begin position="503"/>
        <end position="514"/>
    </location>
</feature>
<dbReference type="EMBL" id="KE651166">
    <property type="protein sequence ID" value="EEB05531.2"/>
    <property type="molecule type" value="Genomic_DNA"/>
</dbReference>
<feature type="compositionally biased region" description="Acidic residues" evidence="1">
    <location>
        <begin position="261"/>
        <end position="285"/>
    </location>
</feature>
<dbReference type="CDD" id="cd05840">
    <property type="entry name" value="PWWP_ScIOC4-like"/>
    <property type="match status" value="1"/>
</dbReference>